<feature type="region of interest" description="Disordered" evidence="1">
    <location>
        <begin position="357"/>
        <end position="387"/>
    </location>
</feature>
<gene>
    <name evidence="2" type="ORF">C8034_v011653</name>
</gene>
<comment type="caution">
    <text evidence="2">The sequence shown here is derived from an EMBL/GenBank/DDBJ whole genome shotgun (WGS) entry which is preliminary data.</text>
</comment>
<reference evidence="2 3" key="1">
    <citation type="submission" date="2018-11" db="EMBL/GenBank/DDBJ databases">
        <title>Genome sequence and assembly of Colletotrichum sidae.</title>
        <authorList>
            <person name="Gan P."/>
            <person name="Shirasu K."/>
        </authorList>
    </citation>
    <scope>NUCLEOTIDE SEQUENCE [LARGE SCALE GENOMIC DNA]</scope>
    <source>
        <strain evidence="2 3">CBS 518.97</strain>
    </source>
</reference>
<organism evidence="2 3">
    <name type="scientific">Colletotrichum sidae</name>
    <dbReference type="NCBI Taxonomy" id="1347389"/>
    <lineage>
        <taxon>Eukaryota</taxon>
        <taxon>Fungi</taxon>
        <taxon>Dikarya</taxon>
        <taxon>Ascomycota</taxon>
        <taxon>Pezizomycotina</taxon>
        <taxon>Sordariomycetes</taxon>
        <taxon>Hypocreomycetidae</taxon>
        <taxon>Glomerellales</taxon>
        <taxon>Glomerellaceae</taxon>
        <taxon>Colletotrichum</taxon>
        <taxon>Colletotrichum orbiculare species complex</taxon>
    </lineage>
</organism>
<protein>
    <submittedName>
        <fullName evidence="2">Uncharacterized protein</fullName>
    </submittedName>
</protein>
<dbReference type="Proteomes" id="UP000295604">
    <property type="component" value="Unassembled WGS sequence"/>
</dbReference>
<sequence>MTLFKDVKKQLQNSHEMVDFTNYLKERAIEPLPWASLISKTNADAYMSELAREFFIIGCNRIYELLVSEVADLSNDIKTSNGTITLQEGLKMFDQVRSSCELLGRAFWQPYERRLQVSYYCLYLDTFGVDFKESNLAKCVDMIRTTQDSDTWFYDALRVTDALTGMNCLPSGLVALHGEAFRIAARDAVMPVLRDNYARVAAQAEKYLSACFYKAIAKSKTLSPIQFKDWNMSFWHNWMAANSQAYCEDFSAAYLGVCAKFTQQDKLVQSMKPEAIANVATWARKESARIADILPQQNEGDLRRLLKTEGYKSMSRAFERSEKADKIECNDMDTLYQKTWDEIETAWVDGLLHAPALGAQAPAPDPDPDPAPAPAPGDADSLEQRAAEALMLLKQQPYPNALEGGSA</sequence>
<evidence type="ECO:0000313" key="2">
    <source>
        <dbReference type="EMBL" id="TEA17958.1"/>
    </source>
</evidence>
<name>A0A4R8THU1_9PEZI</name>
<feature type="compositionally biased region" description="Pro residues" evidence="1">
    <location>
        <begin position="363"/>
        <end position="375"/>
    </location>
</feature>
<dbReference type="AlphaFoldDB" id="A0A4R8THU1"/>
<evidence type="ECO:0000313" key="3">
    <source>
        <dbReference type="Proteomes" id="UP000295604"/>
    </source>
</evidence>
<accession>A0A4R8THU1</accession>
<dbReference type="EMBL" id="QAPF01000075">
    <property type="protein sequence ID" value="TEA17958.1"/>
    <property type="molecule type" value="Genomic_DNA"/>
</dbReference>
<proteinExistence type="predicted"/>
<evidence type="ECO:0000256" key="1">
    <source>
        <dbReference type="SAM" id="MobiDB-lite"/>
    </source>
</evidence>
<keyword evidence="3" id="KW-1185">Reference proteome</keyword>